<dbReference type="EMBL" id="NWTK01000023">
    <property type="protein sequence ID" value="PKR48451.1"/>
    <property type="molecule type" value="Genomic_DNA"/>
</dbReference>
<dbReference type="Proteomes" id="UP000233597">
    <property type="component" value="Unassembled WGS sequence"/>
</dbReference>
<dbReference type="AlphaFoldDB" id="A0A2N3KD34"/>
<dbReference type="RefSeq" id="WP_101271431.1">
    <property type="nucleotide sequence ID" value="NZ_NWTK01000023.1"/>
</dbReference>
<sequence>MTKTVPEKGSAFGALLTDEQHARLLKNGQENAERIAEDGDTKDFWPVVKLFCPWGAATWLLSEIDPEAPDIAFGLCDLGMGSPELGSVSLAEIAALRGPAGLTIEQDRHFKATKSLTAYAGEAREEGRICA</sequence>
<dbReference type="OrthoDB" id="1070337at2"/>
<protein>
    <submittedName>
        <fullName evidence="1">Transposase</fullName>
    </submittedName>
</protein>
<evidence type="ECO:0000313" key="2">
    <source>
        <dbReference type="Proteomes" id="UP000233597"/>
    </source>
</evidence>
<reference evidence="1 2" key="1">
    <citation type="submission" date="2017-09" db="EMBL/GenBank/DDBJ databases">
        <title>Biodiversity and function of Thalassospira species in the particle-attached aromatic-hydrocarbon-degrading consortia from the surface seawater of the South China Sea.</title>
        <authorList>
            <person name="Dong C."/>
            <person name="Liu R."/>
            <person name="Shao Z."/>
        </authorList>
    </citation>
    <scope>NUCLEOTIDE SEQUENCE [LARGE SCALE GENOMIC DNA]</scope>
    <source>
        <strain evidence="1 2">CSC1P2</strain>
    </source>
</reference>
<evidence type="ECO:0000313" key="1">
    <source>
        <dbReference type="EMBL" id="PKR48451.1"/>
    </source>
</evidence>
<name>A0A2N3KD34_9PROT</name>
<organism evidence="1 2">
    <name type="scientific">Thalassospira marina</name>
    <dbReference type="NCBI Taxonomy" id="2048283"/>
    <lineage>
        <taxon>Bacteria</taxon>
        <taxon>Pseudomonadati</taxon>
        <taxon>Pseudomonadota</taxon>
        <taxon>Alphaproteobacteria</taxon>
        <taxon>Rhodospirillales</taxon>
        <taxon>Thalassospiraceae</taxon>
        <taxon>Thalassospira</taxon>
    </lineage>
</organism>
<accession>A0A2N3KD34</accession>
<comment type="caution">
    <text evidence="1">The sequence shown here is derived from an EMBL/GenBank/DDBJ whole genome shotgun (WGS) entry which is preliminary data.</text>
</comment>
<proteinExistence type="predicted"/>
<dbReference type="Pfam" id="PF11171">
    <property type="entry name" value="DUF2958"/>
    <property type="match status" value="1"/>
</dbReference>
<gene>
    <name evidence="1" type="ORF">COO20_24645</name>
</gene>
<dbReference type="InterPro" id="IPR021341">
    <property type="entry name" value="DUF2958"/>
</dbReference>